<feature type="compositionally biased region" description="Low complexity" evidence="6">
    <location>
        <begin position="175"/>
        <end position="185"/>
    </location>
</feature>
<feature type="region of interest" description="Disordered" evidence="6">
    <location>
        <begin position="124"/>
        <end position="144"/>
    </location>
</feature>
<comment type="subcellular location">
    <subcellularLocation>
        <location evidence="5">Cytoplasm</location>
    </subcellularLocation>
</comment>
<dbReference type="GO" id="GO:0016282">
    <property type="term" value="C:eukaryotic 43S preinitiation complex"/>
    <property type="evidence" value="ECO:0007669"/>
    <property type="project" value="UniProtKB-UniRule"/>
</dbReference>
<keyword evidence="8" id="KW-1185">Reference proteome</keyword>
<evidence type="ECO:0000256" key="2">
    <source>
        <dbReference type="ARBA" id="ARBA00022540"/>
    </source>
</evidence>
<dbReference type="GO" id="GO:0005852">
    <property type="term" value="C:eukaryotic translation initiation factor 3 complex"/>
    <property type="evidence" value="ECO:0007669"/>
    <property type="project" value="UniProtKB-UniRule"/>
</dbReference>
<dbReference type="Pfam" id="PF05091">
    <property type="entry name" value="eIF-3_zeta"/>
    <property type="match status" value="1"/>
</dbReference>
<dbReference type="EMBL" id="JAACJP010000001">
    <property type="protein sequence ID" value="KAF5388001.1"/>
    <property type="molecule type" value="Genomic_DNA"/>
</dbReference>
<evidence type="ECO:0000256" key="4">
    <source>
        <dbReference type="ARBA" id="ARBA00022917"/>
    </source>
</evidence>
<accession>A0A8H5HRP0</accession>
<sequence length="644" mass="71178">MFTEIEVETTNENIGGILVFVMPGCSCDTELELELWREHKRDSHADWCTPKLKIFWLLNMASFSLPPINDNPDGGWGPSSSNPPDQFKFKDIPYAPYSKSDKLGRFADWNDLSSDGRQTAAGIPLTANLRGGGPGGRRRDGNQAFGSGTASAFAYFHVEDESSFSLVDNKTAAPRRGGAFTRGRGTARGGASYGTRGGARGGRGGPAGRGNQNQRGGRRGWRDWEKNNRTRESSVAISPQWSMLEEIEFHRLAKLRLEVDEPEELESYGRLFAYEKSYDRVTTKTERPLQLVDRIKYNTTTSDDPVIQELVGKNVAKVYTTDVILSVLMCAPRSVYPWDIVILREGNNLFFDKRDGGPFDTVTVNENASDPPQDPTPPNPNNPTEKVAVPEVPSINSATSLSLEATYINQNFGFQSVIENSPPPAVEFTHPNPFYGPEETEPLASCGYRYRLFDLGITEDEDIKICVRTEVDAYSPGQGNPREGQGLVTIRALNEFDPRAQGAGGAPDWRSKLDSQRGAVVATEMKNNSCKLAKWTVQSVLAGAELMKIGYISRVNPRDNTRHVILSTASMRPTDFAGQLNVSLANGWGIVRTVTDMCMKMPEGKYVLVKDPNKPVIRLYSVPLTTFTGDDEEGQEGENFEDDE</sequence>
<comment type="domain">
    <text evidence="5">The RNA gate region regulates mRNA cap recognition to prevent promiscuous mRNA-binding before assembly of eif3d into the full eukaryotic translation initiation factor 3 (eIF-3) complex.</text>
</comment>
<dbReference type="GO" id="GO:0003743">
    <property type="term" value="F:translation initiation factor activity"/>
    <property type="evidence" value="ECO:0007669"/>
    <property type="project" value="UniProtKB-UniRule"/>
</dbReference>
<name>A0A8H5HRP0_9AGAR</name>
<comment type="function">
    <text evidence="5">mRNA cap-binding component of the eukaryotic translation initiation factor 3 (eIF-3) complex, which is involved in protein synthesis of a specialized repertoire of mRNAs and, together with other initiation factors, stimulates binding of mRNA and methionyl-tRNAi to the 40S ribosome. The eIF-3 complex specifically targets and initiates translation of a subset of mRNAs involved in cell proliferation. In the eIF-3 complex, eif3d specifically recognizes and binds the 7-methylguanosine cap of a subset of mRNAs.</text>
</comment>
<dbReference type="AlphaFoldDB" id="A0A8H5HRP0"/>
<dbReference type="OrthoDB" id="16538at2759"/>
<dbReference type="PANTHER" id="PTHR12399">
    <property type="entry name" value="EUKARYOTIC TRANSLATION INITIATION FACTOR 3 SUBUNIT 7"/>
    <property type="match status" value="1"/>
</dbReference>
<keyword evidence="3" id="KW-0694">RNA-binding</keyword>
<evidence type="ECO:0000256" key="6">
    <source>
        <dbReference type="SAM" id="MobiDB-lite"/>
    </source>
</evidence>
<feature type="region of interest" description="Disordered" evidence="6">
    <location>
        <begin position="175"/>
        <end position="232"/>
    </location>
</feature>
<evidence type="ECO:0000313" key="7">
    <source>
        <dbReference type="EMBL" id="KAF5388001.1"/>
    </source>
</evidence>
<feature type="compositionally biased region" description="Basic and acidic residues" evidence="6">
    <location>
        <begin position="220"/>
        <end position="232"/>
    </location>
</feature>
<dbReference type="PIRSF" id="PIRSF016281">
    <property type="entry name" value="EIF-3_zeta"/>
    <property type="match status" value="1"/>
</dbReference>
<organism evidence="7 8">
    <name type="scientific">Tricholomella constricta</name>
    <dbReference type="NCBI Taxonomy" id="117010"/>
    <lineage>
        <taxon>Eukaryota</taxon>
        <taxon>Fungi</taxon>
        <taxon>Dikarya</taxon>
        <taxon>Basidiomycota</taxon>
        <taxon>Agaricomycotina</taxon>
        <taxon>Agaricomycetes</taxon>
        <taxon>Agaricomycetidae</taxon>
        <taxon>Agaricales</taxon>
        <taxon>Tricholomatineae</taxon>
        <taxon>Lyophyllaceae</taxon>
        <taxon>Tricholomella</taxon>
    </lineage>
</organism>
<comment type="caution">
    <text evidence="7">The sequence shown here is derived from an EMBL/GenBank/DDBJ whole genome shotgun (WGS) entry which is preliminary data.</text>
</comment>
<feature type="region of interest" description="Disordered" evidence="6">
    <location>
        <begin position="360"/>
        <end position="386"/>
    </location>
</feature>
<feature type="compositionally biased region" description="Gly residues" evidence="6">
    <location>
        <begin position="186"/>
        <end position="208"/>
    </location>
</feature>
<gene>
    <name evidence="7" type="ORF">D9615_000720</name>
</gene>
<dbReference type="GO" id="GO:0098808">
    <property type="term" value="F:mRNA cap binding"/>
    <property type="evidence" value="ECO:0007669"/>
    <property type="project" value="UniProtKB-UniRule"/>
</dbReference>
<evidence type="ECO:0000256" key="5">
    <source>
        <dbReference type="HAMAP-Rule" id="MF_03003"/>
    </source>
</evidence>
<reference evidence="7 8" key="1">
    <citation type="journal article" date="2020" name="ISME J.">
        <title>Uncovering the hidden diversity of litter-decomposition mechanisms in mushroom-forming fungi.</title>
        <authorList>
            <person name="Floudas D."/>
            <person name="Bentzer J."/>
            <person name="Ahren D."/>
            <person name="Johansson T."/>
            <person name="Persson P."/>
            <person name="Tunlid A."/>
        </authorList>
    </citation>
    <scope>NUCLEOTIDE SEQUENCE [LARGE SCALE GENOMIC DNA]</scope>
    <source>
        <strain evidence="7 8">CBS 661.87</strain>
    </source>
</reference>
<keyword evidence="1 5" id="KW-0963">Cytoplasm</keyword>
<comment type="subunit">
    <text evidence="5">Component of the eukaryotic translation initiation factor 3 (eIF-3) complex.</text>
</comment>
<dbReference type="Proteomes" id="UP000565441">
    <property type="component" value="Unassembled WGS sequence"/>
</dbReference>
<protein>
    <recommendedName>
        <fullName evidence="5">Eukaryotic translation initiation factor 3 subunit D</fullName>
        <shortName evidence="5">eIF3d</shortName>
    </recommendedName>
</protein>
<keyword evidence="2 5" id="KW-0396">Initiation factor</keyword>
<evidence type="ECO:0000256" key="3">
    <source>
        <dbReference type="ARBA" id="ARBA00022884"/>
    </source>
</evidence>
<dbReference type="HAMAP" id="MF_03003">
    <property type="entry name" value="eIF3d"/>
    <property type="match status" value="1"/>
</dbReference>
<feature type="region of interest" description="RNA gate" evidence="5">
    <location>
        <begin position="358"/>
        <end position="372"/>
    </location>
</feature>
<dbReference type="GO" id="GO:0033290">
    <property type="term" value="C:eukaryotic 48S preinitiation complex"/>
    <property type="evidence" value="ECO:0007669"/>
    <property type="project" value="UniProtKB-UniRule"/>
</dbReference>
<comment type="similarity">
    <text evidence="5">Belongs to the eIF-3 subunit D family.</text>
</comment>
<dbReference type="GO" id="GO:0001732">
    <property type="term" value="P:formation of cytoplasmic translation initiation complex"/>
    <property type="evidence" value="ECO:0007669"/>
    <property type="project" value="UniProtKB-UniRule"/>
</dbReference>
<dbReference type="InterPro" id="IPR007783">
    <property type="entry name" value="eIF3d"/>
</dbReference>
<proteinExistence type="inferred from homology"/>
<evidence type="ECO:0000313" key="8">
    <source>
        <dbReference type="Proteomes" id="UP000565441"/>
    </source>
</evidence>
<feature type="compositionally biased region" description="Pro residues" evidence="6">
    <location>
        <begin position="372"/>
        <end position="381"/>
    </location>
</feature>
<dbReference type="GO" id="GO:0002191">
    <property type="term" value="P:cap-dependent translational initiation"/>
    <property type="evidence" value="ECO:0007669"/>
    <property type="project" value="UniProtKB-UniRule"/>
</dbReference>
<evidence type="ECO:0000256" key="1">
    <source>
        <dbReference type="ARBA" id="ARBA00022490"/>
    </source>
</evidence>
<dbReference type="PANTHER" id="PTHR12399:SF0">
    <property type="entry name" value="EUKARYOTIC TRANSLATION INITIATION FACTOR 3 SUBUNIT D"/>
    <property type="match status" value="1"/>
</dbReference>
<keyword evidence="4 5" id="KW-0648">Protein biosynthesis</keyword>